<feature type="transmembrane region" description="Helical" evidence="7">
    <location>
        <begin position="263"/>
        <end position="283"/>
    </location>
</feature>
<evidence type="ECO:0000313" key="10">
    <source>
        <dbReference type="Proteomes" id="UP000315522"/>
    </source>
</evidence>
<dbReference type="PANTHER" id="PTHR33048:SF47">
    <property type="entry name" value="INTEGRAL MEMBRANE PROTEIN-RELATED"/>
    <property type="match status" value="1"/>
</dbReference>
<feature type="transmembrane region" description="Helical" evidence="7">
    <location>
        <begin position="51"/>
        <end position="75"/>
    </location>
</feature>
<feature type="transmembrane region" description="Helical" evidence="7">
    <location>
        <begin position="185"/>
        <end position="203"/>
    </location>
</feature>
<evidence type="ECO:0000259" key="8">
    <source>
        <dbReference type="Pfam" id="PF20684"/>
    </source>
</evidence>
<dbReference type="Proteomes" id="UP000315522">
    <property type="component" value="Unassembled WGS sequence"/>
</dbReference>
<evidence type="ECO:0000256" key="4">
    <source>
        <dbReference type="ARBA" id="ARBA00023136"/>
    </source>
</evidence>
<comment type="caution">
    <text evidence="9">The sequence shown here is derived from an EMBL/GenBank/DDBJ whole genome shotgun (WGS) entry which is preliminary data.</text>
</comment>
<feature type="transmembrane region" description="Helical" evidence="7">
    <location>
        <begin position="95"/>
        <end position="120"/>
    </location>
</feature>
<feature type="compositionally biased region" description="Polar residues" evidence="6">
    <location>
        <begin position="332"/>
        <end position="341"/>
    </location>
</feature>
<gene>
    <name evidence="9" type="ORF">LAWI1_G004789</name>
</gene>
<comment type="subcellular location">
    <subcellularLocation>
        <location evidence="1">Membrane</location>
        <topology evidence="1">Multi-pass membrane protein</topology>
    </subcellularLocation>
</comment>
<feature type="transmembrane region" description="Helical" evidence="7">
    <location>
        <begin position="20"/>
        <end position="39"/>
    </location>
</feature>
<dbReference type="EMBL" id="QGML01001444">
    <property type="protein sequence ID" value="TVY89032.1"/>
    <property type="molecule type" value="Genomic_DNA"/>
</dbReference>
<feature type="transmembrane region" description="Helical" evidence="7">
    <location>
        <begin position="210"/>
        <end position="228"/>
    </location>
</feature>
<dbReference type="GO" id="GO:0016020">
    <property type="term" value="C:membrane"/>
    <property type="evidence" value="ECO:0007669"/>
    <property type="project" value="UniProtKB-SubCell"/>
</dbReference>
<dbReference type="Pfam" id="PF20684">
    <property type="entry name" value="Fung_rhodopsin"/>
    <property type="match status" value="1"/>
</dbReference>
<keyword evidence="10" id="KW-1185">Reference proteome</keyword>
<accession>A0A559M7W9</accession>
<comment type="similarity">
    <text evidence="5">Belongs to the SAT4 family.</text>
</comment>
<evidence type="ECO:0000256" key="5">
    <source>
        <dbReference type="ARBA" id="ARBA00038359"/>
    </source>
</evidence>
<evidence type="ECO:0000256" key="3">
    <source>
        <dbReference type="ARBA" id="ARBA00022989"/>
    </source>
</evidence>
<protein>
    <recommendedName>
        <fullName evidence="8">Rhodopsin domain-containing protein</fullName>
    </recommendedName>
</protein>
<dbReference type="AlphaFoldDB" id="A0A559M7W9"/>
<evidence type="ECO:0000256" key="2">
    <source>
        <dbReference type="ARBA" id="ARBA00022692"/>
    </source>
</evidence>
<keyword evidence="4 7" id="KW-0472">Membrane</keyword>
<dbReference type="InterPro" id="IPR049326">
    <property type="entry name" value="Rhodopsin_dom_fungi"/>
</dbReference>
<feature type="region of interest" description="Disordered" evidence="6">
    <location>
        <begin position="300"/>
        <end position="364"/>
    </location>
</feature>
<dbReference type="PANTHER" id="PTHR33048">
    <property type="entry name" value="PTH11-LIKE INTEGRAL MEMBRANE PROTEIN (AFU_ORTHOLOGUE AFUA_5G11245)"/>
    <property type="match status" value="1"/>
</dbReference>
<keyword evidence="2 7" id="KW-0812">Transmembrane</keyword>
<evidence type="ECO:0000256" key="7">
    <source>
        <dbReference type="SAM" id="Phobius"/>
    </source>
</evidence>
<keyword evidence="3 7" id="KW-1133">Transmembrane helix</keyword>
<name>A0A559M7W9_9HELO</name>
<reference evidence="9 10" key="1">
    <citation type="submission" date="2018-05" db="EMBL/GenBank/DDBJ databases">
        <title>Genome sequencing and assembly of the regulated plant pathogen Lachnellula willkommii and related sister species for the development of diagnostic species identification markers.</title>
        <authorList>
            <person name="Giroux E."/>
            <person name="Bilodeau G."/>
        </authorList>
    </citation>
    <scope>NUCLEOTIDE SEQUENCE [LARGE SCALE GENOMIC DNA]</scope>
    <source>
        <strain evidence="9 10">CBS 172.35</strain>
    </source>
</reference>
<organism evidence="9 10">
    <name type="scientific">Lachnellula willkommii</name>
    <dbReference type="NCBI Taxonomy" id="215461"/>
    <lineage>
        <taxon>Eukaryota</taxon>
        <taxon>Fungi</taxon>
        <taxon>Dikarya</taxon>
        <taxon>Ascomycota</taxon>
        <taxon>Pezizomycotina</taxon>
        <taxon>Leotiomycetes</taxon>
        <taxon>Helotiales</taxon>
        <taxon>Lachnaceae</taxon>
        <taxon>Lachnellula</taxon>
    </lineage>
</organism>
<feature type="domain" description="Rhodopsin" evidence="8">
    <location>
        <begin position="35"/>
        <end position="288"/>
    </location>
</feature>
<dbReference type="InterPro" id="IPR052337">
    <property type="entry name" value="SAT4-like"/>
</dbReference>
<evidence type="ECO:0000256" key="6">
    <source>
        <dbReference type="SAM" id="MobiDB-lite"/>
    </source>
</evidence>
<evidence type="ECO:0000256" key="1">
    <source>
        <dbReference type="ARBA" id="ARBA00004141"/>
    </source>
</evidence>
<proteinExistence type="inferred from homology"/>
<feature type="compositionally biased region" description="Polar residues" evidence="6">
    <location>
        <begin position="300"/>
        <end position="309"/>
    </location>
</feature>
<feature type="transmembrane region" description="Helical" evidence="7">
    <location>
        <begin position="132"/>
        <end position="154"/>
    </location>
</feature>
<evidence type="ECO:0000313" key="9">
    <source>
        <dbReference type="EMBL" id="TVY89032.1"/>
    </source>
</evidence>
<sequence>MAIGSQDTLSSVNIGWRLETFIAVFTSLEIIIVILRFYARSLTVKKYDTGDGLIIAALFGQIVAGSIAISSVKHAGIGQHASYLQETNPEAITTFFKYMVALSTWYATTEGLAKIAVCLLYNQLFPQRSIHITMYITISVIICASVAGGLAALFSCHPFSAHWGTAAEQAAHCINTEALFVWGSFPNIVTDVIILVIPIPVVWKLHASTGIRVGLIITFLFGSMYSHLPSPNPGSGLITSILRFAAFYKKSSFLDPTYDGVELGIWTVCEPGVYLIAACLIVYRPLLDKLGISVVTGNTTRGKGSSMPNSLAGKKTARSGGSGAGQRIAFRTMNSNGFSQLDDNDERPLRNNTSIRATAESEVV</sequence>